<sequence>MAKLVYFLPAKTVKPPSRASAAIYMLLAGILVSLVSAAAAGLFVWS</sequence>
<keyword evidence="1" id="KW-0812">Transmembrane</keyword>
<gene>
    <name evidence="2" type="ORF">GQS40_11905</name>
</gene>
<dbReference type="Proteomes" id="UP000478636">
    <property type="component" value="Unassembled WGS sequence"/>
</dbReference>
<organism evidence="2 3">
    <name type="scientific">Leuconostoc lactis</name>
    <dbReference type="NCBI Taxonomy" id="1246"/>
    <lineage>
        <taxon>Bacteria</taxon>
        <taxon>Bacillati</taxon>
        <taxon>Bacillota</taxon>
        <taxon>Bacilli</taxon>
        <taxon>Lactobacillales</taxon>
        <taxon>Lactobacillaceae</taxon>
        <taxon>Leuconostoc</taxon>
    </lineage>
</organism>
<keyword evidence="1" id="KW-1133">Transmembrane helix</keyword>
<protein>
    <submittedName>
        <fullName evidence="2">Uncharacterized protein</fullName>
    </submittedName>
</protein>
<evidence type="ECO:0000256" key="1">
    <source>
        <dbReference type="SAM" id="Phobius"/>
    </source>
</evidence>
<reference evidence="2 3" key="1">
    <citation type="submission" date="2019-12" db="EMBL/GenBank/DDBJ databases">
        <title>Complete genome sequence of Leuconostoc lactis strain AVN1 provides insights into metabolic potential.</title>
        <authorList>
            <person name="Besrour N."/>
            <person name="Najjari A."/>
            <person name="Fhoula I."/>
            <person name="Jaballah S."/>
            <person name="Klibi N."/>
            <person name="Ouzari H.I."/>
        </authorList>
    </citation>
    <scope>NUCLEOTIDE SEQUENCE [LARGE SCALE GENOMIC DNA]</scope>
    <source>
        <strain evidence="2 3">AVN1</strain>
    </source>
</reference>
<evidence type="ECO:0000313" key="3">
    <source>
        <dbReference type="Proteomes" id="UP000478636"/>
    </source>
</evidence>
<accession>A0A6L7ABA8</accession>
<dbReference type="EMBL" id="WSZI01000019">
    <property type="protein sequence ID" value="MWN21760.1"/>
    <property type="molecule type" value="Genomic_DNA"/>
</dbReference>
<evidence type="ECO:0000313" key="2">
    <source>
        <dbReference type="EMBL" id="MWN21760.1"/>
    </source>
</evidence>
<comment type="caution">
    <text evidence="2">The sequence shown here is derived from an EMBL/GenBank/DDBJ whole genome shotgun (WGS) entry which is preliminary data.</text>
</comment>
<proteinExistence type="predicted"/>
<name>A0A6L7ABA8_LEULA</name>
<keyword evidence="1" id="KW-0472">Membrane</keyword>
<feature type="transmembrane region" description="Helical" evidence="1">
    <location>
        <begin position="21"/>
        <end position="45"/>
    </location>
</feature>
<dbReference type="AlphaFoldDB" id="A0A6L7ABA8"/>